<sequence length="315" mass="34487">MSSLLVVPRLSPTAYISCLLFGSRCHPVETDTTANGHLYILFIRIIANMSALHLQATLFFFSAFSILLPVQLSIGLQRKTYGFLIAITLGHVLEILAYVARILLHNGQERFAVMYFLPITIAPTLFSTAIYLCLPRIIETYGAHLCPISTRAYHTTLVLADASALVLQAIGGVIAGIDTMSKLDVGLRIVQVGLAAHIVTMAAFVFPTLIFAFNAYKRSTEWAKQFEDLRCSKTFKAFLVGLSSATLSVLIRTCYRIAEPGASFNGDNESAFLVLDGGMILIACIFLTVLHPGVVFRHSSAKANISTVHWQELKA</sequence>
<accession>A0A6A5ZRY3</accession>
<dbReference type="Pfam" id="PF04479">
    <property type="entry name" value="RTA1"/>
    <property type="match status" value="1"/>
</dbReference>
<keyword evidence="3 5" id="KW-1133">Transmembrane helix</keyword>
<evidence type="ECO:0000256" key="5">
    <source>
        <dbReference type="SAM" id="Phobius"/>
    </source>
</evidence>
<dbReference type="AlphaFoldDB" id="A0A6A5ZRY3"/>
<feature type="transmembrane region" description="Helical" evidence="5">
    <location>
        <begin position="155"/>
        <end position="177"/>
    </location>
</feature>
<feature type="transmembrane region" description="Helical" evidence="5">
    <location>
        <begin position="41"/>
        <end position="68"/>
    </location>
</feature>
<name>A0A6A5ZRY3_9PLEO</name>
<dbReference type="GO" id="GO:0000324">
    <property type="term" value="C:fungal-type vacuole"/>
    <property type="evidence" value="ECO:0007669"/>
    <property type="project" value="TreeGrafter"/>
</dbReference>
<keyword evidence="4 5" id="KW-0472">Membrane</keyword>
<dbReference type="OrthoDB" id="4521223at2759"/>
<keyword evidence="7" id="KW-1185">Reference proteome</keyword>
<evidence type="ECO:0000256" key="3">
    <source>
        <dbReference type="ARBA" id="ARBA00022989"/>
    </source>
</evidence>
<dbReference type="Proteomes" id="UP000799770">
    <property type="component" value="Unassembled WGS sequence"/>
</dbReference>
<dbReference type="PANTHER" id="PTHR31465:SF9">
    <property type="entry name" value="SPHINGOID LONG-CHAIN BASE TRANSPORTER RSB1"/>
    <property type="match status" value="1"/>
</dbReference>
<evidence type="ECO:0000313" key="7">
    <source>
        <dbReference type="Proteomes" id="UP000799770"/>
    </source>
</evidence>
<dbReference type="EMBL" id="ML977311">
    <property type="protein sequence ID" value="KAF2122006.1"/>
    <property type="molecule type" value="Genomic_DNA"/>
</dbReference>
<evidence type="ECO:0000256" key="4">
    <source>
        <dbReference type="ARBA" id="ARBA00023136"/>
    </source>
</evidence>
<dbReference type="GO" id="GO:0005886">
    <property type="term" value="C:plasma membrane"/>
    <property type="evidence" value="ECO:0007669"/>
    <property type="project" value="TreeGrafter"/>
</dbReference>
<gene>
    <name evidence="6" type="ORF">BDV96DRAFT_562787</name>
</gene>
<evidence type="ECO:0000313" key="6">
    <source>
        <dbReference type="EMBL" id="KAF2122006.1"/>
    </source>
</evidence>
<feature type="transmembrane region" description="Helical" evidence="5">
    <location>
        <begin position="270"/>
        <end position="290"/>
    </location>
</feature>
<feature type="transmembrane region" description="Helical" evidence="5">
    <location>
        <begin position="189"/>
        <end position="216"/>
    </location>
</feature>
<dbReference type="InterPro" id="IPR007568">
    <property type="entry name" value="RTA1"/>
</dbReference>
<dbReference type="PANTHER" id="PTHR31465">
    <property type="entry name" value="PROTEIN RTA1-RELATED"/>
    <property type="match status" value="1"/>
</dbReference>
<feature type="transmembrane region" description="Helical" evidence="5">
    <location>
        <begin position="80"/>
        <end position="100"/>
    </location>
</feature>
<comment type="subcellular location">
    <subcellularLocation>
        <location evidence="1">Membrane</location>
        <topology evidence="1">Multi-pass membrane protein</topology>
    </subcellularLocation>
</comment>
<feature type="transmembrane region" description="Helical" evidence="5">
    <location>
        <begin position="237"/>
        <end position="258"/>
    </location>
</feature>
<protein>
    <submittedName>
        <fullName evidence="6">RTA1 like protein-domain-containing protein</fullName>
    </submittedName>
</protein>
<organism evidence="6 7">
    <name type="scientific">Lophiotrema nucula</name>
    <dbReference type="NCBI Taxonomy" id="690887"/>
    <lineage>
        <taxon>Eukaryota</taxon>
        <taxon>Fungi</taxon>
        <taxon>Dikarya</taxon>
        <taxon>Ascomycota</taxon>
        <taxon>Pezizomycotina</taxon>
        <taxon>Dothideomycetes</taxon>
        <taxon>Pleosporomycetidae</taxon>
        <taxon>Pleosporales</taxon>
        <taxon>Lophiotremataceae</taxon>
        <taxon>Lophiotrema</taxon>
    </lineage>
</organism>
<evidence type="ECO:0000256" key="1">
    <source>
        <dbReference type="ARBA" id="ARBA00004141"/>
    </source>
</evidence>
<feature type="transmembrane region" description="Helical" evidence="5">
    <location>
        <begin position="112"/>
        <end position="134"/>
    </location>
</feature>
<keyword evidence="2 5" id="KW-0812">Transmembrane</keyword>
<evidence type="ECO:0000256" key="2">
    <source>
        <dbReference type="ARBA" id="ARBA00022692"/>
    </source>
</evidence>
<reference evidence="6" key="1">
    <citation type="journal article" date="2020" name="Stud. Mycol.">
        <title>101 Dothideomycetes genomes: a test case for predicting lifestyles and emergence of pathogens.</title>
        <authorList>
            <person name="Haridas S."/>
            <person name="Albert R."/>
            <person name="Binder M."/>
            <person name="Bloem J."/>
            <person name="Labutti K."/>
            <person name="Salamov A."/>
            <person name="Andreopoulos B."/>
            <person name="Baker S."/>
            <person name="Barry K."/>
            <person name="Bills G."/>
            <person name="Bluhm B."/>
            <person name="Cannon C."/>
            <person name="Castanera R."/>
            <person name="Culley D."/>
            <person name="Daum C."/>
            <person name="Ezra D."/>
            <person name="Gonzalez J."/>
            <person name="Henrissat B."/>
            <person name="Kuo A."/>
            <person name="Liang C."/>
            <person name="Lipzen A."/>
            <person name="Lutzoni F."/>
            <person name="Magnuson J."/>
            <person name="Mondo S."/>
            <person name="Nolan M."/>
            <person name="Ohm R."/>
            <person name="Pangilinan J."/>
            <person name="Park H.-J."/>
            <person name="Ramirez L."/>
            <person name="Alfaro M."/>
            <person name="Sun H."/>
            <person name="Tritt A."/>
            <person name="Yoshinaga Y."/>
            <person name="Zwiers L.-H."/>
            <person name="Turgeon B."/>
            <person name="Goodwin S."/>
            <person name="Spatafora J."/>
            <person name="Crous P."/>
            <person name="Grigoriev I."/>
        </authorList>
    </citation>
    <scope>NUCLEOTIDE SEQUENCE</scope>
    <source>
        <strain evidence="6">CBS 627.86</strain>
    </source>
</reference>
<proteinExistence type="predicted"/>